<sequence length="55" mass="6334">MYLYKMLNIISMLYIKGKGERGKGTKGGFYAVFKHNPNVPSTIYNYTLTNDKIQL</sequence>
<evidence type="ECO:0000313" key="2">
    <source>
        <dbReference type="Proteomes" id="UP000013378"/>
    </source>
</evidence>
<gene>
    <name evidence="1" type="ORF">L21TH_0385</name>
</gene>
<protein>
    <submittedName>
        <fullName evidence="1">Uncharacterized protein</fullName>
    </submittedName>
</protein>
<reference evidence="1 2" key="1">
    <citation type="journal article" date="2015" name="Geomicrobiol. J.">
        <title>Caldisalinibacter kiritimatiensis gen. nov., sp. nov., a moderately thermohalophilic thiosulfate-reducing bacterium from a hypersaline microbial mat.</title>
        <authorList>
            <person name="Ben Hania W."/>
            <person name="Joseph M."/>
            <person name="Fiebig A."/>
            <person name="Bunk B."/>
            <person name="Klenk H.-P."/>
            <person name="Fardeau M.-L."/>
            <person name="Spring S."/>
        </authorList>
    </citation>
    <scope>NUCLEOTIDE SEQUENCE [LARGE SCALE GENOMIC DNA]</scope>
    <source>
        <strain evidence="1 2">L21-TH-D2</strain>
    </source>
</reference>
<keyword evidence="2" id="KW-1185">Reference proteome</keyword>
<proteinExistence type="predicted"/>
<dbReference type="Proteomes" id="UP000013378">
    <property type="component" value="Unassembled WGS sequence"/>
</dbReference>
<comment type="caution">
    <text evidence="1">The sequence shown here is derived from an EMBL/GenBank/DDBJ whole genome shotgun (WGS) entry which is preliminary data.</text>
</comment>
<evidence type="ECO:0000313" key="1">
    <source>
        <dbReference type="EMBL" id="EOD01530.1"/>
    </source>
</evidence>
<accession>R1CGW0</accession>
<dbReference type="AlphaFoldDB" id="R1CGW0"/>
<name>R1CGW0_9FIRM</name>
<dbReference type="EMBL" id="ARZA01000052">
    <property type="protein sequence ID" value="EOD01530.1"/>
    <property type="molecule type" value="Genomic_DNA"/>
</dbReference>
<organism evidence="1 2">
    <name type="scientific">Caldisalinibacter kiritimatiensis</name>
    <dbReference type="NCBI Taxonomy" id="1304284"/>
    <lineage>
        <taxon>Bacteria</taxon>
        <taxon>Bacillati</taxon>
        <taxon>Bacillota</taxon>
        <taxon>Tissierellia</taxon>
        <taxon>Tissierellales</taxon>
        <taxon>Thermohalobacteraceae</taxon>
        <taxon>Caldisalinibacter</taxon>
    </lineage>
</organism>